<dbReference type="Gene3D" id="3.90.1750.10">
    <property type="entry name" value="Hect, E3 ligase catalytic domains"/>
    <property type="match status" value="1"/>
</dbReference>
<evidence type="ECO:0000313" key="13">
    <source>
        <dbReference type="Proteomes" id="UP001209878"/>
    </source>
</evidence>
<evidence type="ECO:0000256" key="6">
    <source>
        <dbReference type="PIRNR" id="PIRNR001569"/>
    </source>
</evidence>
<dbReference type="InterPro" id="IPR035983">
    <property type="entry name" value="Hect_E3_ubiquitin_ligase"/>
</dbReference>
<dbReference type="InterPro" id="IPR050409">
    <property type="entry name" value="E3_ubiq-protein_ligase"/>
</dbReference>
<dbReference type="InterPro" id="IPR001202">
    <property type="entry name" value="WW_dom"/>
</dbReference>
<protein>
    <recommendedName>
        <fullName evidence="6">E3 ubiquitin-protein ligase</fullName>
        <ecNumber evidence="6">2.3.2.26</ecNumber>
    </recommendedName>
</protein>
<dbReference type="EC" id="2.3.2.26" evidence="6"/>
<dbReference type="SMART" id="SM00119">
    <property type="entry name" value="HECTc"/>
    <property type="match status" value="1"/>
</dbReference>
<dbReference type="EMBL" id="JAODUO010000328">
    <property type="protein sequence ID" value="KAK2182988.1"/>
    <property type="molecule type" value="Genomic_DNA"/>
</dbReference>
<dbReference type="Pfam" id="PF00632">
    <property type="entry name" value="HECT"/>
    <property type="match status" value="1"/>
</dbReference>
<evidence type="ECO:0000313" key="12">
    <source>
        <dbReference type="EMBL" id="KAK2182988.1"/>
    </source>
</evidence>
<accession>A0AAD9L427</accession>
<dbReference type="Pfam" id="PF18436">
    <property type="entry name" value="HECW1_helix"/>
    <property type="match status" value="1"/>
</dbReference>
<comment type="caution">
    <text evidence="12">The sequence shown here is derived from an EMBL/GenBank/DDBJ whole genome shotgun (WGS) entry which is preliminary data.</text>
</comment>
<name>A0AAD9L427_RIDPI</name>
<keyword evidence="5 6" id="KW-0833">Ubl conjugation pathway</keyword>
<dbReference type="GO" id="GO:0016567">
    <property type="term" value="P:protein ubiquitination"/>
    <property type="evidence" value="ECO:0007669"/>
    <property type="project" value="TreeGrafter"/>
</dbReference>
<dbReference type="Gene3D" id="3.30.2160.10">
    <property type="entry name" value="Hect, E3 ligase catalytic domain"/>
    <property type="match status" value="1"/>
</dbReference>
<dbReference type="SMART" id="SM00456">
    <property type="entry name" value="WW"/>
    <property type="match status" value="2"/>
</dbReference>
<dbReference type="PANTHER" id="PTHR11254">
    <property type="entry name" value="HECT DOMAIN UBIQUITIN-PROTEIN LIGASE"/>
    <property type="match status" value="1"/>
</dbReference>
<proteinExistence type="predicted"/>
<evidence type="ECO:0000256" key="7">
    <source>
        <dbReference type="PIRSR" id="PIRSR001569-1"/>
    </source>
</evidence>
<evidence type="ECO:0000259" key="11">
    <source>
        <dbReference type="PROSITE" id="PS50237"/>
    </source>
</evidence>
<feature type="compositionally biased region" description="Polar residues" evidence="9">
    <location>
        <begin position="1"/>
        <end position="11"/>
    </location>
</feature>
<dbReference type="Gene3D" id="2.20.70.10">
    <property type="match status" value="2"/>
</dbReference>
<dbReference type="PROSITE" id="PS50020">
    <property type="entry name" value="WW_DOMAIN_2"/>
    <property type="match status" value="2"/>
</dbReference>
<dbReference type="PROSITE" id="PS50237">
    <property type="entry name" value="HECT"/>
    <property type="match status" value="1"/>
</dbReference>
<dbReference type="InterPro" id="IPR000569">
    <property type="entry name" value="HECT_dom"/>
</dbReference>
<dbReference type="GO" id="GO:0006511">
    <property type="term" value="P:ubiquitin-dependent protein catabolic process"/>
    <property type="evidence" value="ECO:0007669"/>
    <property type="project" value="InterPro"/>
</dbReference>
<evidence type="ECO:0000256" key="1">
    <source>
        <dbReference type="ARBA" id="ARBA00000885"/>
    </source>
</evidence>
<dbReference type="Proteomes" id="UP001209878">
    <property type="component" value="Unassembled WGS sequence"/>
</dbReference>
<dbReference type="AlphaFoldDB" id="A0AAD9L427"/>
<dbReference type="Pfam" id="PF00397">
    <property type="entry name" value="WW"/>
    <property type="match status" value="1"/>
</dbReference>
<dbReference type="Gene3D" id="3.30.2410.10">
    <property type="entry name" value="Hect, E3 ligase catalytic domain"/>
    <property type="match status" value="1"/>
</dbReference>
<dbReference type="CDD" id="cd00201">
    <property type="entry name" value="WW"/>
    <property type="match status" value="2"/>
</dbReference>
<comment type="pathway">
    <text evidence="2 6">Protein modification; protein ubiquitination.</text>
</comment>
<dbReference type="PIRSF" id="PIRSF001569">
    <property type="entry name" value="E3_ub_ligase_SMURF1"/>
    <property type="match status" value="1"/>
</dbReference>
<evidence type="ECO:0000256" key="5">
    <source>
        <dbReference type="ARBA" id="ARBA00022786"/>
    </source>
</evidence>
<dbReference type="InterPro" id="IPR024928">
    <property type="entry name" value="E3_ub_ligase_SMURF1"/>
</dbReference>
<dbReference type="FunFam" id="3.30.2160.10:FF:000005">
    <property type="entry name" value="E3 ubiquitin-protein ligase HECW2 isoform X1"/>
    <property type="match status" value="1"/>
</dbReference>
<evidence type="ECO:0000256" key="2">
    <source>
        <dbReference type="ARBA" id="ARBA00004906"/>
    </source>
</evidence>
<dbReference type="GO" id="GO:0005737">
    <property type="term" value="C:cytoplasm"/>
    <property type="evidence" value="ECO:0007669"/>
    <property type="project" value="TreeGrafter"/>
</dbReference>
<feature type="region of interest" description="Disordered" evidence="9">
    <location>
        <begin position="274"/>
        <end position="304"/>
    </location>
</feature>
<dbReference type="FunFam" id="3.30.2410.10:FF:000002">
    <property type="entry name" value="E3 ubiquitin-protein ligase HECW2"/>
    <property type="match status" value="1"/>
</dbReference>
<feature type="region of interest" description="Disordered" evidence="9">
    <location>
        <begin position="1"/>
        <end position="40"/>
    </location>
</feature>
<keyword evidence="3 6" id="KW-0808">Transferase</keyword>
<sequence length="797" mass="91939">MVHARSWSNLTGGSGDTTSDCVTVSSTMPPTVSPRTMPSQATDPHLPAIAENDQVQFQVMDTQSADGPLPRGWEARVDSHGRVFYIDHINRTTTWRKPTFAVHAPQRAPSISTEERQQMDRRYQSIRRTMSEMTAETEDAPDGPTEVSLPTAARSLMKMPAVKFITRPDIFTLIQENDTAVMEYNNNSTLKHMINKIRRDPQVFDRYQHNRDLVTFLNHFADTVKELPRGWEMKYDRSAKPFFIDHNSRKTTFIDPRLPLEPPLTRSRALIGQLTRQRSHSLDDDSRSTRGSPGGRSDSRRLHSTTVPVAYNEKVVAFLRQQNLVEILKEKNDVFRVTASLWAKLKMIRNEGTEALVRLSNDVELIILLSLFENEILSFVPASMTGSGNISPQESPHSSPALQRANLHVPAPYKRDFQAKLRTFRRKMEARAYGQGPGKFKLVVRRDHVLEDAFNKIMSASRRELQRNKLYIAFNGEEGLDYGGPSREFFFLLSRELFNPYYGLFEYSANDTYTVQISPMSTFVENAHQWFRFAGRVIALALVHQYLLDAFFTRPFYKFLLRLQPSLNDLESLDAEFHQSLLWIKDNDITDLDLGLTFSVDEEVFGQVTERELKPNGKNIAVTEKNKKDYIEKMVKWRLDRGVSEQRESVIRGFYEVMDARLVSIFDAKELELVTAGTVEIDVVEWRKYTEYRAGYHDHHQVVQWFWMAVERYDNERRLRLLQFVTGTSSIPYEGFSALRGSNGPRKFCIEKWGKINSLPRSHTCFNRLDLPPYTSFEMLFEKLTIAVEETSTFGIE</sequence>
<dbReference type="InterPro" id="IPR036020">
    <property type="entry name" value="WW_dom_sf"/>
</dbReference>
<dbReference type="CDD" id="cd00078">
    <property type="entry name" value="HECTc"/>
    <property type="match status" value="1"/>
</dbReference>
<comment type="catalytic activity">
    <reaction evidence="1 6">
        <text>S-ubiquitinyl-[E2 ubiquitin-conjugating enzyme]-L-cysteine + [acceptor protein]-L-lysine = [E2 ubiquitin-conjugating enzyme]-L-cysteine + N(6)-ubiquitinyl-[acceptor protein]-L-lysine.</text>
        <dbReference type="EC" id="2.3.2.26"/>
    </reaction>
</comment>
<feature type="domain" description="WW" evidence="10">
    <location>
        <begin position="225"/>
        <end position="258"/>
    </location>
</feature>
<keyword evidence="4" id="KW-0677">Repeat</keyword>
<dbReference type="PANTHER" id="PTHR11254:SF320">
    <property type="entry name" value="HECT-TYPE E3 UBIQUITIN TRANSFERASE"/>
    <property type="match status" value="1"/>
</dbReference>
<feature type="active site" description="Glycyl thioester intermediate" evidence="7 8">
    <location>
        <position position="765"/>
    </location>
</feature>
<feature type="domain" description="HECT" evidence="11">
    <location>
        <begin position="461"/>
        <end position="797"/>
    </location>
</feature>
<evidence type="ECO:0000256" key="4">
    <source>
        <dbReference type="ARBA" id="ARBA00022737"/>
    </source>
</evidence>
<dbReference type="GO" id="GO:0061630">
    <property type="term" value="F:ubiquitin protein ligase activity"/>
    <property type="evidence" value="ECO:0007669"/>
    <property type="project" value="UniProtKB-EC"/>
</dbReference>
<feature type="domain" description="WW" evidence="10">
    <location>
        <begin position="67"/>
        <end position="100"/>
    </location>
</feature>
<dbReference type="SUPFAM" id="SSF56204">
    <property type="entry name" value="Hect, E3 ligase catalytic domain"/>
    <property type="match status" value="1"/>
</dbReference>
<organism evidence="12 13">
    <name type="scientific">Ridgeia piscesae</name>
    <name type="common">Tubeworm</name>
    <dbReference type="NCBI Taxonomy" id="27915"/>
    <lineage>
        <taxon>Eukaryota</taxon>
        <taxon>Metazoa</taxon>
        <taxon>Spiralia</taxon>
        <taxon>Lophotrochozoa</taxon>
        <taxon>Annelida</taxon>
        <taxon>Polychaeta</taxon>
        <taxon>Sedentaria</taxon>
        <taxon>Canalipalpata</taxon>
        <taxon>Sabellida</taxon>
        <taxon>Siboglinidae</taxon>
        <taxon>Ridgeia</taxon>
    </lineage>
</organism>
<evidence type="ECO:0000259" key="10">
    <source>
        <dbReference type="PROSITE" id="PS50020"/>
    </source>
</evidence>
<evidence type="ECO:0000256" key="9">
    <source>
        <dbReference type="SAM" id="MobiDB-lite"/>
    </source>
</evidence>
<dbReference type="PROSITE" id="PS01159">
    <property type="entry name" value="WW_DOMAIN_1"/>
    <property type="match status" value="1"/>
</dbReference>
<dbReference type="FunFam" id="3.90.1750.10:FF:000079">
    <property type="entry name" value="E3 ubiquitin-protein ligase"/>
    <property type="match status" value="1"/>
</dbReference>
<dbReference type="SUPFAM" id="SSF51045">
    <property type="entry name" value="WW domain"/>
    <property type="match status" value="2"/>
</dbReference>
<reference evidence="12" key="1">
    <citation type="journal article" date="2023" name="Mol. Biol. Evol.">
        <title>Third-Generation Sequencing Reveals the Adaptive Role of the Epigenome in Three Deep-Sea Polychaetes.</title>
        <authorList>
            <person name="Perez M."/>
            <person name="Aroh O."/>
            <person name="Sun Y."/>
            <person name="Lan Y."/>
            <person name="Juniper S.K."/>
            <person name="Young C.R."/>
            <person name="Angers B."/>
            <person name="Qian P.Y."/>
        </authorList>
    </citation>
    <scope>NUCLEOTIDE SEQUENCE</scope>
    <source>
        <strain evidence="12">R07B-5</strain>
    </source>
</reference>
<keyword evidence="13" id="KW-1185">Reference proteome</keyword>
<feature type="compositionally biased region" description="Polar residues" evidence="9">
    <location>
        <begin position="28"/>
        <end position="40"/>
    </location>
</feature>
<evidence type="ECO:0000256" key="8">
    <source>
        <dbReference type="PROSITE-ProRule" id="PRU00104"/>
    </source>
</evidence>
<dbReference type="GO" id="GO:0048814">
    <property type="term" value="P:regulation of dendrite morphogenesis"/>
    <property type="evidence" value="ECO:0007669"/>
    <property type="project" value="TreeGrafter"/>
</dbReference>
<dbReference type="InterPro" id="IPR040524">
    <property type="entry name" value="HECW1_helix"/>
</dbReference>
<feature type="compositionally biased region" description="Low complexity" evidence="9">
    <location>
        <begin position="16"/>
        <end position="27"/>
    </location>
</feature>
<evidence type="ECO:0000256" key="3">
    <source>
        <dbReference type="ARBA" id="ARBA00022679"/>
    </source>
</evidence>
<gene>
    <name evidence="12" type="ORF">NP493_328g00005</name>
</gene>